<feature type="compositionally biased region" description="Acidic residues" evidence="3">
    <location>
        <begin position="50"/>
        <end position="59"/>
    </location>
</feature>
<dbReference type="PANTHER" id="PTHR11590:SF42">
    <property type="entry name" value="COAGULATION FACTOR XIII A CHAIN"/>
    <property type="match status" value="1"/>
</dbReference>
<feature type="active site" evidence="2">
    <location>
        <position position="422"/>
    </location>
</feature>
<dbReference type="Pfam" id="PF00927">
    <property type="entry name" value="Transglut_C"/>
    <property type="match status" value="1"/>
</dbReference>
<dbReference type="Pfam" id="PF00868">
    <property type="entry name" value="Transglut_N"/>
    <property type="match status" value="1"/>
</dbReference>
<dbReference type="Gene3D" id="3.90.260.10">
    <property type="entry name" value="Transglutaminase-like"/>
    <property type="match status" value="1"/>
</dbReference>
<dbReference type="InterPro" id="IPR013808">
    <property type="entry name" value="Transglutaminase_AS"/>
</dbReference>
<dbReference type="SMART" id="SM00460">
    <property type="entry name" value="TGc"/>
    <property type="match status" value="1"/>
</dbReference>
<proteinExistence type="inferred from homology"/>
<dbReference type="AlphaFoldDB" id="A0AAV2L6W3"/>
<dbReference type="InterPro" id="IPR023608">
    <property type="entry name" value="Transglutaminase_animal"/>
</dbReference>
<dbReference type="InterPro" id="IPR038765">
    <property type="entry name" value="Papain-like_cys_pep_sf"/>
</dbReference>
<evidence type="ECO:0000313" key="6">
    <source>
        <dbReference type="Proteomes" id="UP001497482"/>
    </source>
</evidence>
<dbReference type="InterPro" id="IPR013783">
    <property type="entry name" value="Ig-like_fold"/>
</dbReference>
<dbReference type="InterPro" id="IPR008958">
    <property type="entry name" value="Transglutaminase_C"/>
</dbReference>
<dbReference type="InterPro" id="IPR002931">
    <property type="entry name" value="Transglutaminase-like"/>
</dbReference>
<feature type="domain" description="Transglutaminase-like" evidence="4">
    <location>
        <begin position="332"/>
        <end position="425"/>
    </location>
</feature>
<evidence type="ECO:0000313" key="5">
    <source>
        <dbReference type="EMBL" id="CAL1596373.1"/>
    </source>
</evidence>
<evidence type="ECO:0000256" key="1">
    <source>
        <dbReference type="ARBA" id="ARBA00005968"/>
    </source>
</evidence>
<dbReference type="InterPro" id="IPR050779">
    <property type="entry name" value="Transglutaminase"/>
</dbReference>
<evidence type="ECO:0000256" key="3">
    <source>
        <dbReference type="SAM" id="MobiDB-lite"/>
    </source>
</evidence>
<keyword evidence="6" id="KW-1185">Reference proteome</keyword>
<dbReference type="PIRSF" id="PIRSF000459">
    <property type="entry name" value="TGM_EBP42"/>
    <property type="match status" value="1"/>
</dbReference>
<gene>
    <name evidence="5" type="ORF">KC01_LOCUS25068</name>
</gene>
<dbReference type="PANTHER" id="PTHR11590">
    <property type="entry name" value="PROTEIN-GLUTAMINE GAMMA-GLUTAMYLTRANSFERASE"/>
    <property type="match status" value="1"/>
</dbReference>
<feature type="region of interest" description="Disordered" evidence="3">
    <location>
        <begin position="50"/>
        <end position="76"/>
    </location>
</feature>
<accession>A0AAV2L6W3</accession>
<evidence type="ECO:0000259" key="4">
    <source>
        <dbReference type="SMART" id="SM00460"/>
    </source>
</evidence>
<dbReference type="PROSITE" id="PS00547">
    <property type="entry name" value="TRANSGLUTAMINASES"/>
    <property type="match status" value="1"/>
</dbReference>
<dbReference type="SUPFAM" id="SSF81296">
    <property type="entry name" value="E set domains"/>
    <property type="match status" value="1"/>
</dbReference>
<reference evidence="5 6" key="1">
    <citation type="submission" date="2024-04" db="EMBL/GenBank/DDBJ databases">
        <authorList>
            <person name="Waldvogel A.-M."/>
            <person name="Schoenle A."/>
        </authorList>
    </citation>
    <scope>NUCLEOTIDE SEQUENCE [LARGE SCALE GENOMIC DNA]</scope>
</reference>
<protein>
    <recommendedName>
        <fullName evidence="4">Transglutaminase-like domain-containing protein</fullName>
    </recommendedName>
</protein>
<feature type="active site" evidence="2">
    <location>
        <position position="340"/>
    </location>
</feature>
<dbReference type="InterPro" id="IPR036985">
    <property type="entry name" value="Transglutaminase-like_sf"/>
</dbReference>
<comment type="similarity">
    <text evidence="1">Belongs to the transglutaminase superfamily. Transglutaminase family.</text>
</comment>
<dbReference type="Pfam" id="PF01841">
    <property type="entry name" value="Transglut_core"/>
    <property type="match status" value="1"/>
</dbReference>
<dbReference type="SUPFAM" id="SSF49309">
    <property type="entry name" value="Transglutaminase, two C-terminal domains"/>
    <property type="match status" value="2"/>
</dbReference>
<dbReference type="Proteomes" id="UP001497482">
    <property type="component" value="Chromosome 21"/>
</dbReference>
<dbReference type="GO" id="GO:0072378">
    <property type="term" value="P:blood coagulation, fibrin clot formation"/>
    <property type="evidence" value="ECO:0007669"/>
    <property type="project" value="TreeGrafter"/>
</dbReference>
<evidence type="ECO:0000256" key="2">
    <source>
        <dbReference type="PIRSR" id="PIRSR000459-1"/>
    </source>
</evidence>
<organism evidence="5 6">
    <name type="scientific">Knipowitschia caucasica</name>
    <name type="common">Caucasian dwarf goby</name>
    <name type="synonym">Pomatoschistus caucasicus</name>
    <dbReference type="NCBI Taxonomy" id="637954"/>
    <lineage>
        <taxon>Eukaryota</taxon>
        <taxon>Metazoa</taxon>
        <taxon>Chordata</taxon>
        <taxon>Craniata</taxon>
        <taxon>Vertebrata</taxon>
        <taxon>Euteleostomi</taxon>
        <taxon>Actinopterygii</taxon>
        <taxon>Neopterygii</taxon>
        <taxon>Teleostei</taxon>
        <taxon>Neoteleostei</taxon>
        <taxon>Acanthomorphata</taxon>
        <taxon>Gobiaria</taxon>
        <taxon>Gobiiformes</taxon>
        <taxon>Gobioidei</taxon>
        <taxon>Gobiidae</taxon>
        <taxon>Gobiinae</taxon>
        <taxon>Knipowitschia</taxon>
    </lineage>
</organism>
<dbReference type="GO" id="GO:0007399">
    <property type="term" value="P:nervous system development"/>
    <property type="evidence" value="ECO:0007669"/>
    <property type="project" value="UniProtKB-ARBA"/>
</dbReference>
<name>A0AAV2L6W3_KNICA</name>
<dbReference type="SUPFAM" id="SSF54001">
    <property type="entry name" value="Cysteine proteinases"/>
    <property type="match status" value="1"/>
</dbReference>
<sequence length="784" mass="87238">MFLKSRTRALNTSALLSTDLSFRAMARFTHRTDYNNLGSEDVDLDFEQYNDEGAADPDDPRDPTNPTPRGLPGAVDGDLVPLEVDMCLSMNTETHRTKQYPNDTLVVRRGTAVFIKVPLNRPIRAQDQFELQFRIGQNPNDLRGTQIAISFSGLNASGPWKASATEQQGALMVQVTPSVDAVVGLYRVLVGVATRTGLNIYKNLRQHMYLLFNAFHPSDEAFLGAEPDGYVMNTDGTIFTGSINSIHRMRWEYGQFDKDILKACIYIMDQSRLPISHRGDAVKVIRMASAMLNSQDDEGVVVGNWGKDFTPHTSPLSWTGSVKILQTYLSTRRPVSYGQCWVFAGVMNTFLRCLGLGARVVSNFQSAHDNDGDLKMTVIVDANTGRTHESTRDSIWNFHCWNEVFLRRSDIPPEYNGWQVVDCTPQETSDGYYRCGPASVKAIKIGKVCYPFDGRFVFAEVNSDFLTYMRDKYGNLTLSNIDKALVGLLLLTENAQGQTINITLDYKHDEYSPQGKLANENALATAESFGCRREHRDVPPSPEAVLITIHQKEGYFRGLPVKVAVEILNQSDVTVQAQVLVLVETVFYTNISSDLVDQRSETVQLQPQQPHQIPLVVVPEVYMKSLLREQNLKVVVSVRLPRGTMERTETVVVLRDLELKLQVFPEAPVEGKSSKAIVSFLNTLNVPLRLPEVIVEGPGLLQSTWSKIYDDVAPGQALRAEVDFKALSPGSKRLSARMLTQNGYVASGSLVVMVTSAWASPDLDYPPFRYSPFGGLFPHSGGGD</sequence>
<dbReference type="InterPro" id="IPR014756">
    <property type="entry name" value="Ig_E-set"/>
</dbReference>
<dbReference type="GO" id="GO:0003810">
    <property type="term" value="F:protein-glutamine gamma-glutamyltransferase activity"/>
    <property type="evidence" value="ECO:0007669"/>
    <property type="project" value="InterPro"/>
</dbReference>
<dbReference type="InterPro" id="IPR001102">
    <property type="entry name" value="Transglutaminase_N"/>
</dbReference>
<dbReference type="FunFam" id="3.90.260.10:FF:000002">
    <property type="entry name" value="Erythrocyte membrane protein band 4.2"/>
    <property type="match status" value="1"/>
</dbReference>
<dbReference type="EMBL" id="OZ035843">
    <property type="protein sequence ID" value="CAL1596373.1"/>
    <property type="molecule type" value="Genomic_DNA"/>
</dbReference>
<feature type="active site" evidence="2">
    <location>
        <position position="399"/>
    </location>
</feature>
<dbReference type="InterPro" id="IPR036238">
    <property type="entry name" value="Transglutaminase_C_sf"/>
</dbReference>
<dbReference type="Gene3D" id="2.60.40.10">
    <property type="entry name" value="Immunoglobulins"/>
    <property type="match status" value="3"/>
</dbReference>